<dbReference type="Proteomes" id="UP000050741">
    <property type="component" value="Unassembled WGS sequence"/>
</dbReference>
<evidence type="ECO:0000256" key="8">
    <source>
        <dbReference type="ARBA" id="ARBA00022927"/>
    </source>
</evidence>
<evidence type="ECO:0000256" key="5">
    <source>
        <dbReference type="ARBA" id="ARBA00022670"/>
    </source>
</evidence>
<feature type="region of interest" description="Disordered" evidence="12">
    <location>
        <begin position="576"/>
        <end position="597"/>
    </location>
</feature>
<comment type="subcellular location">
    <subcellularLocation>
        <location evidence="1 11">Cytoplasm</location>
    </subcellularLocation>
</comment>
<dbReference type="PANTHER" id="PTHR22624:SF49">
    <property type="entry name" value="CYSTEINE PROTEASE"/>
    <property type="match status" value="1"/>
</dbReference>
<dbReference type="SUPFAM" id="SSF54001">
    <property type="entry name" value="Cysteine proteinases"/>
    <property type="match status" value="2"/>
</dbReference>
<dbReference type="InterPro" id="IPR038765">
    <property type="entry name" value="Papain-like_cys_pep_sf"/>
</dbReference>
<keyword evidence="4 11" id="KW-0963">Cytoplasm</keyword>
<keyword evidence="6 11" id="KW-0378">Hydrolase</keyword>
<evidence type="ECO:0000256" key="1">
    <source>
        <dbReference type="ARBA" id="ARBA00004496"/>
    </source>
</evidence>
<evidence type="ECO:0000256" key="6">
    <source>
        <dbReference type="ARBA" id="ARBA00022801"/>
    </source>
</evidence>
<dbReference type="InterPro" id="IPR005078">
    <property type="entry name" value="Peptidase_C54"/>
</dbReference>
<dbReference type="GO" id="GO:0019786">
    <property type="term" value="F:protein-phosphatidylethanolamide deconjugating activity"/>
    <property type="evidence" value="ECO:0007669"/>
    <property type="project" value="InterPro"/>
</dbReference>
<evidence type="ECO:0000313" key="15">
    <source>
        <dbReference type="WBParaSite" id="GPLIN_000827500"/>
    </source>
</evidence>
<evidence type="ECO:0000256" key="9">
    <source>
        <dbReference type="ARBA" id="ARBA00023006"/>
    </source>
</evidence>
<evidence type="ECO:0000256" key="12">
    <source>
        <dbReference type="SAM" id="MobiDB-lite"/>
    </source>
</evidence>
<comment type="function">
    <text evidence="11">Cysteine protease that plays a key role in autophagy by mediating both proteolytic activation and delipidation of ATG8 family proteins.</text>
</comment>
<evidence type="ECO:0000256" key="7">
    <source>
        <dbReference type="ARBA" id="ARBA00022807"/>
    </source>
</evidence>
<dbReference type="GO" id="GO:0034727">
    <property type="term" value="P:piecemeal microautophagy of the nucleus"/>
    <property type="evidence" value="ECO:0007669"/>
    <property type="project" value="TreeGrafter"/>
</dbReference>
<dbReference type="PANTHER" id="PTHR22624">
    <property type="entry name" value="CYSTEINE PROTEASE ATG4"/>
    <property type="match status" value="1"/>
</dbReference>
<evidence type="ECO:0000256" key="4">
    <source>
        <dbReference type="ARBA" id="ARBA00022490"/>
    </source>
</evidence>
<feature type="compositionally biased region" description="Acidic residues" evidence="12">
    <location>
        <begin position="418"/>
        <end position="427"/>
    </location>
</feature>
<dbReference type="GO" id="GO:0000423">
    <property type="term" value="P:mitophagy"/>
    <property type="evidence" value="ECO:0007669"/>
    <property type="project" value="TreeGrafter"/>
</dbReference>
<dbReference type="GO" id="GO:0000045">
    <property type="term" value="P:autophagosome assembly"/>
    <property type="evidence" value="ECO:0007669"/>
    <property type="project" value="TreeGrafter"/>
</dbReference>
<sequence>MVKIFVKKGLTEREEFKLFIVHFTDGLCPITEDIEAIKTFSRSLIWFTYRINWPAPIGGFDGPTSDRGWGCMIRVGQMVLAQALLKLHLGTDWRWSNELAKRQEDNEQFQAYLRLLRMFQDKRTAQFSIHQIAQFGVLEGKSIGEWLGPNSMAQVLKRIIVYDECLISDDVRMMASLPHKNQNEAAADGNGNNQNAGNDSQWIRPLLLIVPLRLGLTAINPCYFNAVVVTGKKLLYLDPHICQEFTDIDAPPAQNCDLTDEGDDDDNGRLASTSSTSDNANTNGLDALIDTEVLLLPPVDNYNQQKNGKLLEDDTPNGASSLRQMEFPSPCSAMDTSVLDDYLRHHRATTSPSSRNVDEDLFLPPLAQSHRLLLSYASPSSSSSSLNNQHNQGLLYLDPHICQEFTDIDAPPAQNCDLTDEGDDDDNGPLAGTSSTNDNANTNGLDALIDTEVLLLPPVDNYNQQKNGKLLEDDAPNGASSLRQMEFPSPCSAMDTSVLDDYLRHHRATTSPSSRNVDEDLFLPPLAQSHRLLLSYASPSSSSSSLNNQHNQGEAISFLTTSSSVSKISTQSGCGGADSLHCSSTASETGELSSSVERPTLDSLIESFADVITLTQQHQHLKNEEKEKWTECSSTGGTNERLDDDEEEVEEKRHYNGDQNGGHASNSTFEKPLGAEMPTRSPVHEFDDTSFHCPYILTMDFKTLDPSLALGFLTRNLEEYKDLVHRLKTSVLPCSSPPLFEILDSRPKGWPKFTPFESDFFHDDPLNIQEYDLEYESDEDFELLE</sequence>
<feature type="compositionally biased region" description="Polar residues" evidence="12">
    <location>
        <begin position="581"/>
        <end position="597"/>
    </location>
</feature>
<evidence type="ECO:0000259" key="13">
    <source>
        <dbReference type="Pfam" id="PF03416"/>
    </source>
</evidence>
<evidence type="ECO:0000256" key="2">
    <source>
        <dbReference type="ARBA" id="ARBA00010958"/>
    </source>
</evidence>
<feature type="compositionally biased region" description="Low complexity" evidence="12">
    <location>
        <begin position="271"/>
        <end position="283"/>
    </location>
</feature>
<name>A0A183C5Y0_GLOPA</name>
<evidence type="ECO:0000256" key="11">
    <source>
        <dbReference type="RuleBase" id="RU363115"/>
    </source>
</evidence>
<feature type="region of interest" description="Disordered" evidence="12">
    <location>
        <begin position="412"/>
        <end position="443"/>
    </location>
</feature>
<dbReference type="AlphaFoldDB" id="A0A183C5Y0"/>
<dbReference type="InterPro" id="IPR046792">
    <property type="entry name" value="Peptidase_C54_cat"/>
</dbReference>
<evidence type="ECO:0000256" key="3">
    <source>
        <dbReference type="ARBA" id="ARBA00022448"/>
    </source>
</evidence>
<feature type="compositionally biased region" description="Basic and acidic residues" evidence="12">
    <location>
        <begin position="621"/>
        <end position="630"/>
    </location>
</feature>
<comment type="catalytic activity">
    <reaction evidence="10">
        <text>[protein]-C-terminal L-amino acid-glycyl-phosphatidylethanolamide + H2O = [protein]-C-terminal L-amino acid-glycine + a 1,2-diacyl-sn-glycero-3-phosphoethanolamine</text>
        <dbReference type="Rhea" id="RHEA:67548"/>
        <dbReference type="Rhea" id="RHEA-COMP:17323"/>
        <dbReference type="Rhea" id="RHEA-COMP:17324"/>
        <dbReference type="ChEBI" id="CHEBI:15377"/>
        <dbReference type="ChEBI" id="CHEBI:64612"/>
        <dbReference type="ChEBI" id="CHEBI:172940"/>
        <dbReference type="ChEBI" id="CHEBI:172941"/>
    </reaction>
    <physiologicalReaction direction="left-to-right" evidence="10">
        <dbReference type="Rhea" id="RHEA:67549"/>
    </physiologicalReaction>
</comment>
<accession>A0A183C5Y0</accession>
<protein>
    <recommendedName>
        <fullName evidence="11">Cysteine protease</fullName>
        <ecNumber evidence="11">3.4.22.-</ecNumber>
    </recommendedName>
</protein>
<keyword evidence="3" id="KW-0813">Transport</keyword>
<keyword evidence="14" id="KW-1185">Reference proteome</keyword>
<dbReference type="WBParaSite" id="GPLIN_000827500">
    <property type="protein sequence ID" value="GPLIN_000827500"/>
    <property type="gene ID" value="GPLIN_000827500"/>
</dbReference>
<reference evidence="14" key="1">
    <citation type="submission" date="2013-12" db="EMBL/GenBank/DDBJ databases">
        <authorList>
            <person name="Aslett M."/>
        </authorList>
    </citation>
    <scope>NUCLEOTIDE SEQUENCE [LARGE SCALE GENOMIC DNA]</scope>
    <source>
        <strain evidence="14">Lindley</strain>
    </source>
</reference>
<keyword evidence="7" id="KW-0788">Thiol protease</keyword>
<feature type="region of interest" description="Disordered" evidence="12">
    <location>
        <begin position="619"/>
        <end position="667"/>
    </location>
</feature>
<keyword evidence="8 11" id="KW-0653">Protein transport</keyword>
<dbReference type="GO" id="GO:0005737">
    <property type="term" value="C:cytoplasm"/>
    <property type="evidence" value="ECO:0007669"/>
    <property type="project" value="UniProtKB-SubCell"/>
</dbReference>
<dbReference type="GO" id="GO:0004197">
    <property type="term" value="F:cysteine-type endopeptidase activity"/>
    <property type="evidence" value="ECO:0007669"/>
    <property type="project" value="TreeGrafter"/>
</dbReference>
<proteinExistence type="inferred from homology"/>
<keyword evidence="9 11" id="KW-0072">Autophagy</keyword>
<reference evidence="14" key="2">
    <citation type="submission" date="2014-05" db="EMBL/GenBank/DDBJ databases">
        <title>The genome and life-stage specific transcriptomes of Globodera pallida elucidate key aspects of plant parasitism by a cyst nematode.</title>
        <authorList>
            <person name="Cotton J.A."/>
            <person name="Lilley C.J."/>
            <person name="Jones L.M."/>
            <person name="Kikuchi T."/>
            <person name="Reid A.J."/>
            <person name="Thorpe P."/>
            <person name="Tsai I.J."/>
            <person name="Beasley H."/>
            <person name="Blok V."/>
            <person name="Cock P.J.A."/>
            <person name="Van den Akker S.E."/>
            <person name="Holroyd N."/>
            <person name="Hunt M."/>
            <person name="Mantelin S."/>
            <person name="Naghra H."/>
            <person name="Pain A."/>
            <person name="Palomares-Rius J.E."/>
            <person name="Zarowiecki M."/>
            <person name="Berriman M."/>
            <person name="Jones J.T."/>
            <person name="Urwin P.E."/>
        </authorList>
    </citation>
    <scope>NUCLEOTIDE SEQUENCE [LARGE SCALE GENOMIC DNA]</scope>
    <source>
        <strain evidence="14">Lindley</strain>
    </source>
</reference>
<comment type="similarity">
    <text evidence="2 11">Belongs to the peptidase C54 family.</text>
</comment>
<dbReference type="GO" id="GO:0015031">
    <property type="term" value="P:protein transport"/>
    <property type="evidence" value="ECO:0007669"/>
    <property type="project" value="UniProtKB-KW"/>
</dbReference>
<feature type="domain" description="Peptidase C54 catalytic" evidence="13">
    <location>
        <begin position="683"/>
        <end position="725"/>
    </location>
</feature>
<dbReference type="GO" id="GO:0035973">
    <property type="term" value="P:aggrephagy"/>
    <property type="evidence" value="ECO:0007669"/>
    <property type="project" value="TreeGrafter"/>
</dbReference>
<organism evidence="14 15">
    <name type="scientific">Globodera pallida</name>
    <name type="common">Potato cyst nematode worm</name>
    <name type="synonym">Heterodera pallida</name>
    <dbReference type="NCBI Taxonomy" id="36090"/>
    <lineage>
        <taxon>Eukaryota</taxon>
        <taxon>Metazoa</taxon>
        <taxon>Ecdysozoa</taxon>
        <taxon>Nematoda</taxon>
        <taxon>Chromadorea</taxon>
        <taxon>Rhabditida</taxon>
        <taxon>Tylenchina</taxon>
        <taxon>Tylenchomorpha</taxon>
        <taxon>Tylenchoidea</taxon>
        <taxon>Heteroderidae</taxon>
        <taxon>Heteroderinae</taxon>
        <taxon>Globodera</taxon>
    </lineage>
</organism>
<feature type="compositionally biased region" description="Polar residues" evidence="12">
    <location>
        <begin position="432"/>
        <end position="443"/>
    </location>
</feature>
<evidence type="ECO:0000256" key="10">
    <source>
        <dbReference type="ARBA" id="ARBA00029362"/>
    </source>
</evidence>
<dbReference type="EC" id="3.4.22.-" evidence="11"/>
<keyword evidence="5 11" id="KW-0645">Protease</keyword>
<dbReference type="GO" id="GO:0016485">
    <property type="term" value="P:protein processing"/>
    <property type="evidence" value="ECO:0007669"/>
    <property type="project" value="TreeGrafter"/>
</dbReference>
<feature type="region of interest" description="Disordered" evidence="12">
    <location>
        <begin position="252"/>
        <end position="283"/>
    </location>
</feature>
<evidence type="ECO:0000313" key="14">
    <source>
        <dbReference type="Proteomes" id="UP000050741"/>
    </source>
</evidence>
<reference evidence="15" key="3">
    <citation type="submission" date="2016-06" db="UniProtKB">
        <authorList>
            <consortium name="WormBaseParasite"/>
        </authorList>
    </citation>
    <scope>IDENTIFICATION</scope>
</reference>
<feature type="domain" description="Peptidase C54 catalytic" evidence="13">
    <location>
        <begin position="36"/>
        <end position="227"/>
    </location>
</feature>
<dbReference type="Pfam" id="PF03416">
    <property type="entry name" value="Peptidase_C54"/>
    <property type="match status" value="2"/>
</dbReference>